<keyword evidence="19" id="KW-1185">Reference proteome</keyword>
<evidence type="ECO:0000313" key="18">
    <source>
        <dbReference type="Proteomes" id="UP000280586"/>
    </source>
</evidence>
<dbReference type="GO" id="GO:0000049">
    <property type="term" value="F:tRNA binding"/>
    <property type="evidence" value="ECO:0007669"/>
    <property type="project" value="UniProtKB-KW"/>
</dbReference>
<dbReference type="PROSITE" id="PS50860">
    <property type="entry name" value="AA_TRNA_LIGASE_II_ALA"/>
    <property type="match status" value="1"/>
</dbReference>
<dbReference type="InterPro" id="IPR018164">
    <property type="entry name" value="Ala-tRNA-synth_IIc_N"/>
</dbReference>
<evidence type="ECO:0000256" key="11">
    <source>
        <dbReference type="ARBA" id="ARBA00024779"/>
    </source>
</evidence>
<dbReference type="InterPro" id="IPR018163">
    <property type="entry name" value="Thr/Ala-tRNA-synth_IIc_edit"/>
</dbReference>
<dbReference type="GO" id="GO:0008270">
    <property type="term" value="F:zinc ion binding"/>
    <property type="evidence" value="ECO:0007669"/>
    <property type="project" value="UniProtKB-UniRule"/>
</dbReference>
<comment type="catalytic activity">
    <reaction evidence="12 13">
        <text>tRNA(Ala) + L-alanine + ATP = L-alanyl-tRNA(Ala) + AMP + diphosphate</text>
        <dbReference type="Rhea" id="RHEA:12540"/>
        <dbReference type="Rhea" id="RHEA-COMP:9657"/>
        <dbReference type="Rhea" id="RHEA-COMP:9923"/>
        <dbReference type="ChEBI" id="CHEBI:30616"/>
        <dbReference type="ChEBI" id="CHEBI:33019"/>
        <dbReference type="ChEBI" id="CHEBI:57972"/>
        <dbReference type="ChEBI" id="CHEBI:78442"/>
        <dbReference type="ChEBI" id="CHEBI:78497"/>
        <dbReference type="ChEBI" id="CHEBI:456215"/>
        <dbReference type="EC" id="6.1.1.7"/>
    </reaction>
</comment>
<reference evidence="16 18" key="1">
    <citation type="submission" date="2017-09" db="EMBL/GenBank/DDBJ databases">
        <authorList>
            <person name="Thomas P."/>
            <person name="Seyboldt C."/>
        </authorList>
    </citation>
    <scope>NUCLEOTIDE SEQUENCE [LARGE SCALE GENOMIC DNA]</scope>
    <source>
        <strain evidence="16 18">DSM 7534</strain>
    </source>
</reference>
<comment type="domain">
    <text evidence="13">Consists of three domains; the N-terminal catalytic domain, the editing domain and the C-terminal C-Ala domain. The editing domain removes incorrectly charged amino acids, while the C-Ala domain, along with tRNA(Ala), serves as a bridge to cooperatively bring together the editing and aminoacylation centers thus stimulating deacylation of misacylated tRNAs.</text>
</comment>
<keyword evidence="5 13" id="KW-0547">Nucleotide-binding</keyword>
<dbReference type="InterPro" id="IPR018165">
    <property type="entry name" value="Ala-tRNA-synth_IIc_core"/>
</dbReference>
<dbReference type="SUPFAM" id="SSF50447">
    <property type="entry name" value="Translation proteins"/>
    <property type="match status" value="1"/>
</dbReference>
<feature type="coiled-coil region" evidence="14">
    <location>
        <begin position="706"/>
        <end position="754"/>
    </location>
</feature>
<dbReference type="GO" id="GO:0016740">
    <property type="term" value="F:transferase activity"/>
    <property type="evidence" value="ECO:0007669"/>
    <property type="project" value="UniProtKB-ARBA"/>
</dbReference>
<organism evidence="16 18">
    <name type="scientific">Clostridium septicum</name>
    <dbReference type="NCBI Taxonomy" id="1504"/>
    <lineage>
        <taxon>Bacteria</taxon>
        <taxon>Bacillati</taxon>
        <taxon>Bacillota</taxon>
        <taxon>Clostridia</taxon>
        <taxon>Eubacteriales</taxon>
        <taxon>Clostridiaceae</taxon>
        <taxon>Clostridium</taxon>
    </lineage>
</organism>
<accession>A0A9N7PHV4</accession>
<evidence type="ECO:0000256" key="1">
    <source>
        <dbReference type="ARBA" id="ARBA00008226"/>
    </source>
</evidence>
<feature type="binding site" evidence="13">
    <location>
        <position position="668"/>
    </location>
    <ligand>
        <name>Zn(2+)</name>
        <dbReference type="ChEBI" id="CHEBI:29105"/>
    </ligand>
</feature>
<dbReference type="SUPFAM" id="SSF55186">
    <property type="entry name" value="ThrRS/AlaRS common domain"/>
    <property type="match status" value="1"/>
</dbReference>
<dbReference type="InterPro" id="IPR009000">
    <property type="entry name" value="Transl_B-barrel_sf"/>
</dbReference>
<keyword evidence="7 13" id="KW-0067">ATP-binding</keyword>
<dbReference type="EMBL" id="CP023671">
    <property type="protein sequence ID" value="AYE33161.1"/>
    <property type="molecule type" value="Genomic_DNA"/>
</dbReference>
<dbReference type="Gene3D" id="3.30.930.10">
    <property type="entry name" value="Bira Bifunctional Protein, Domain 2"/>
    <property type="match status" value="1"/>
</dbReference>
<dbReference type="GO" id="GO:0140096">
    <property type="term" value="F:catalytic activity, acting on a protein"/>
    <property type="evidence" value="ECO:0007669"/>
    <property type="project" value="UniProtKB-ARBA"/>
</dbReference>
<keyword evidence="9 13" id="KW-0648">Protein biosynthesis</keyword>
<dbReference type="Proteomes" id="UP000280586">
    <property type="component" value="Chromosome"/>
</dbReference>
<evidence type="ECO:0000256" key="7">
    <source>
        <dbReference type="ARBA" id="ARBA00022840"/>
    </source>
</evidence>
<dbReference type="GO" id="GO:0002161">
    <property type="term" value="F:aminoacyl-tRNA deacylase activity"/>
    <property type="evidence" value="ECO:0007669"/>
    <property type="project" value="TreeGrafter"/>
</dbReference>
<dbReference type="Pfam" id="PF02272">
    <property type="entry name" value="DHHA1"/>
    <property type="match status" value="1"/>
</dbReference>
<feature type="binding site" evidence="13">
    <location>
        <position position="566"/>
    </location>
    <ligand>
        <name>Zn(2+)</name>
        <dbReference type="ChEBI" id="CHEBI:29105"/>
    </ligand>
</feature>
<evidence type="ECO:0000313" key="16">
    <source>
        <dbReference type="EMBL" id="AYE33161.1"/>
    </source>
</evidence>
<dbReference type="InterPro" id="IPR002318">
    <property type="entry name" value="Ala-tRNA-lgiase_IIc"/>
</dbReference>
<dbReference type="GeneID" id="303559284"/>
<dbReference type="GO" id="GO:0004813">
    <property type="term" value="F:alanine-tRNA ligase activity"/>
    <property type="evidence" value="ECO:0007669"/>
    <property type="project" value="UniProtKB-UniRule"/>
</dbReference>
<keyword evidence="10 13" id="KW-0030">Aminoacyl-tRNA synthetase</keyword>
<dbReference type="InterPro" id="IPR012947">
    <property type="entry name" value="tRNA_SAD"/>
</dbReference>
<dbReference type="GO" id="GO:0005829">
    <property type="term" value="C:cytosol"/>
    <property type="evidence" value="ECO:0007669"/>
    <property type="project" value="TreeGrafter"/>
</dbReference>
<reference evidence="17" key="2">
    <citation type="submission" date="2022-06" db="EMBL/GenBank/DDBJ databases">
        <authorList>
            <person name="Holder M.E."/>
            <person name="Ajami N.J."/>
            <person name="Petrosino J.F."/>
        </authorList>
    </citation>
    <scope>NUCLEOTIDE SEQUENCE</scope>
    <source>
        <strain evidence="17">RMA 8861</strain>
    </source>
</reference>
<comment type="function">
    <text evidence="11 13">Catalyzes the attachment of alanine to tRNA(Ala) in a two-step reaction: alanine is first activated by ATP to form Ala-AMP and then transferred to the acceptor end of tRNA(Ala). Also edits incorrectly charged Ser-tRNA(Ala) and Gly-tRNA(Ala) via its editing domain.</text>
</comment>
<evidence type="ECO:0000256" key="3">
    <source>
        <dbReference type="ARBA" id="ARBA00022598"/>
    </source>
</evidence>
<comment type="cofactor">
    <cofactor evidence="13">
        <name>Zn(2+)</name>
        <dbReference type="ChEBI" id="CHEBI:29105"/>
    </cofactor>
    <text evidence="13">Binds 1 zinc ion per subunit.</text>
</comment>
<dbReference type="KEGG" id="csep:CP523_01160"/>
<keyword evidence="4 13" id="KW-0479">Metal-binding</keyword>
<dbReference type="PRINTS" id="PR00980">
    <property type="entry name" value="TRNASYNTHALA"/>
</dbReference>
<dbReference type="EC" id="6.1.1.7" evidence="13"/>
<dbReference type="InterPro" id="IPR018162">
    <property type="entry name" value="Ala-tRNA-ligase_IIc_anticod-bd"/>
</dbReference>
<evidence type="ECO:0000256" key="14">
    <source>
        <dbReference type="SAM" id="Coils"/>
    </source>
</evidence>
<comment type="subcellular location">
    <subcellularLocation>
        <location evidence="13">Cytoplasm</location>
    </subcellularLocation>
</comment>
<evidence type="ECO:0000313" key="17">
    <source>
        <dbReference type="EMBL" id="USR99733.1"/>
    </source>
</evidence>
<keyword evidence="8 13" id="KW-0694">RNA-binding</keyword>
<evidence type="ECO:0000256" key="12">
    <source>
        <dbReference type="ARBA" id="ARBA00048300"/>
    </source>
</evidence>
<dbReference type="PANTHER" id="PTHR11777:SF9">
    <property type="entry name" value="ALANINE--TRNA LIGASE, CYTOPLASMIC"/>
    <property type="match status" value="1"/>
</dbReference>
<evidence type="ECO:0000256" key="8">
    <source>
        <dbReference type="ARBA" id="ARBA00022884"/>
    </source>
</evidence>
<dbReference type="AlphaFoldDB" id="A0A9N7PHV4"/>
<dbReference type="InterPro" id="IPR003156">
    <property type="entry name" value="DHHA1_dom"/>
</dbReference>
<feature type="binding site" evidence="13">
    <location>
        <position position="672"/>
    </location>
    <ligand>
        <name>Zn(2+)</name>
        <dbReference type="ChEBI" id="CHEBI:29105"/>
    </ligand>
</feature>
<dbReference type="RefSeq" id="WP_066674400.1">
    <property type="nucleotide sequence ID" value="NZ_CABMIZ010000005.1"/>
</dbReference>
<sequence length="879" mass="98404">MKFMGTNELREAYLSFFESKEHLRLESFPLVPKNDKSLLLINAGMAPLKPYFTGLQKPPKTRITTCQKCIRTGDIENVGKTSRHGTFFEMLGNFSFGDYFKGEIIPWAWEFITKTLQIPKDKLYVTIYLEDDEAFDIWCEKTDVDPSRIFRLGKDDNFWEIGVGPCGPCTEIHYDRGNGVIKTVDEFIKASDEDRVVEFWNLVFTQFDKDEEGNYNRLAHPNIDTGMGLERIATIMQGVNNIFEIDTVKNILDKVSKLSNVTYGEDSVKDISLRIITDHVKSVTMLISDGVQPSNEGRGYVLRRLLRRAARHGRLLGIKGLFLTEIVESVVENYGEAYPQLKENKDYIEKIVSLEEERFNETIDAGMQILNGYIEKLEENKEKTLKGEEAFKLYDTYGFPIELTEEILEEKGMNVDKEAFKKQMEAQRERARSARGETSYMGSDENPINKIEASIETEFVGYNNIEIEGKVLVLAGDESFKDELKEGEKGYIVTDKTTFYAEMGGQVGDKGTIISKSGKAYVYDTKKNVGGKTIHYVKVNEGSIKINENVTIKVDVERRGNICKNHTATHMLHEALKEVVGKHVNQAGSYVDEERLRFDFTHFQGLTLDELDKIEELVNRKIMEVFKVETKLMTLDEAKECGAMALFDDKYGEKVRVVSVGEFSVELCGGTHVCNAGEIGLFKIVGESGVAAGIRRIEAVTGFGAIKFMEEKQKTLKEACEALRCTEKDILKKISSQNSELKEKDKEIAELKSKLTSGAEDDILNSAKEVNGIKVVSYAVSDIDGNALRDLADKIRNKIGSGVVVLLSDVQGKVNLVAMATKDVISSGIHCGKIIKEVATVVGGGGGGRPDMAQAGGKKPEKIKEAVDKTYLIVETLVK</sequence>
<keyword evidence="13" id="KW-0963">Cytoplasm</keyword>
<keyword evidence="2 13" id="KW-0820">tRNA-binding</keyword>
<dbReference type="FunFam" id="3.30.980.10:FF:000004">
    <property type="entry name" value="Alanine--tRNA ligase, cytoplasmic"/>
    <property type="match status" value="1"/>
</dbReference>
<evidence type="ECO:0000256" key="4">
    <source>
        <dbReference type="ARBA" id="ARBA00022723"/>
    </source>
</evidence>
<dbReference type="Gene3D" id="2.40.30.130">
    <property type="match status" value="1"/>
</dbReference>
<evidence type="ECO:0000256" key="13">
    <source>
        <dbReference type="HAMAP-Rule" id="MF_00036"/>
    </source>
</evidence>
<protein>
    <recommendedName>
        <fullName evidence="13">Alanine--tRNA ligase</fullName>
        <ecNumber evidence="13">6.1.1.7</ecNumber>
    </recommendedName>
    <alternativeName>
        <fullName evidence="13">Alanyl-tRNA synthetase</fullName>
        <shortName evidence="13">AlaRS</shortName>
    </alternativeName>
</protein>
<dbReference type="InterPro" id="IPR023033">
    <property type="entry name" value="Ala_tRNA_ligase_euk/bac"/>
</dbReference>
<dbReference type="InterPro" id="IPR045864">
    <property type="entry name" value="aa-tRNA-synth_II/BPL/LPL"/>
</dbReference>
<dbReference type="NCBIfam" id="TIGR00344">
    <property type="entry name" value="alaS"/>
    <property type="match status" value="1"/>
</dbReference>
<dbReference type="SMART" id="SM00863">
    <property type="entry name" value="tRNA_SAD"/>
    <property type="match status" value="1"/>
</dbReference>
<dbReference type="HAMAP" id="MF_00036_B">
    <property type="entry name" value="Ala_tRNA_synth_B"/>
    <property type="match status" value="1"/>
</dbReference>
<evidence type="ECO:0000256" key="5">
    <source>
        <dbReference type="ARBA" id="ARBA00022741"/>
    </source>
</evidence>
<dbReference type="PANTHER" id="PTHR11777">
    <property type="entry name" value="ALANYL-TRNA SYNTHETASE"/>
    <property type="match status" value="1"/>
</dbReference>
<evidence type="ECO:0000256" key="10">
    <source>
        <dbReference type="ARBA" id="ARBA00023146"/>
    </source>
</evidence>
<gene>
    <name evidence="13 17" type="primary">alaS</name>
    <name evidence="16" type="ORF">CP523_01160</name>
    <name evidence="17" type="ORF">NH397_09465</name>
</gene>
<feature type="binding site" evidence="13">
    <location>
        <position position="570"/>
    </location>
    <ligand>
        <name>Zn(2+)</name>
        <dbReference type="ChEBI" id="CHEBI:29105"/>
    </ligand>
</feature>
<dbReference type="FunFam" id="3.10.310.40:FF:000001">
    <property type="entry name" value="Alanine--tRNA ligase"/>
    <property type="match status" value="1"/>
</dbReference>
<evidence type="ECO:0000313" key="19">
    <source>
        <dbReference type="Proteomes" id="UP001055437"/>
    </source>
</evidence>
<dbReference type="Gene3D" id="3.10.310.40">
    <property type="match status" value="1"/>
</dbReference>
<dbReference type="SUPFAM" id="SSF55681">
    <property type="entry name" value="Class II aaRS and biotin synthetases"/>
    <property type="match status" value="1"/>
</dbReference>
<evidence type="ECO:0000256" key="2">
    <source>
        <dbReference type="ARBA" id="ARBA00022555"/>
    </source>
</evidence>
<dbReference type="Pfam" id="PF01411">
    <property type="entry name" value="tRNA-synt_2c"/>
    <property type="match status" value="1"/>
</dbReference>
<dbReference type="Gene3D" id="3.30.54.20">
    <property type="match status" value="1"/>
</dbReference>
<comment type="similarity">
    <text evidence="1 13">Belongs to the class-II aminoacyl-tRNA synthetase family.</text>
</comment>
<dbReference type="InterPro" id="IPR050058">
    <property type="entry name" value="Ala-tRNA_ligase"/>
</dbReference>
<name>A0A9N7PHV4_CLOSE</name>
<dbReference type="Gene3D" id="3.30.980.10">
    <property type="entry name" value="Threonyl-trna Synthetase, Chain A, domain 2"/>
    <property type="match status" value="1"/>
</dbReference>
<dbReference type="GO" id="GO:0005524">
    <property type="term" value="F:ATP binding"/>
    <property type="evidence" value="ECO:0007669"/>
    <property type="project" value="UniProtKB-UniRule"/>
</dbReference>
<evidence type="ECO:0000256" key="9">
    <source>
        <dbReference type="ARBA" id="ARBA00022917"/>
    </source>
</evidence>
<dbReference type="FunFam" id="3.30.930.10:FF:000004">
    <property type="entry name" value="Alanine--tRNA ligase"/>
    <property type="match status" value="1"/>
</dbReference>
<dbReference type="Proteomes" id="UP001055437">
    <property type="component" value="Chromosome"/>
</dbReference>
<dbReference type="EMBL" id="CP099799">
    <property type="protein sequence ID" value="USR99733.1"/>
    <property type="molecule type" value="Genomic_DNA"/>
</dbReference>
<keyword evidence="14" id="KW-0175">Coiled coil</keyword>
<evidence type="ECO:0000259" key="15">
    <source>
        <dbReference type="PROSITE" id="PS50860"/>
    </source>
</evidence>
<dbReference type="GO" id="GO:0006419">
    <property type="term" value="P:alanyl-tRNA aminoacylation"/>
    <property type="evidence" value="ECO:0007669"/>
    <property type="project" value="UniProtKB-UniRule"/>
</dbReference>
<keyword evidence="6 13" id="KW-0862">Zinc</keyword>
<dbReference type="Pfam" id="PF07973">
    <property type="entry name" value="tRNA_SAD"/>
    <property type="match status" value="1"/>
</dbReference>
<feature type="domain" description="Alanyl-transfer RNA synthetases family profile" evidence="15">
    <location>
        <begin position="4"/>
        <end position="711"/>
    </location>
</feature>
<keyword evidence="3 13" id="KW-0436">Ligase</keyword>
<evidence type="ECO:0000256" key="6">
    <source>
        <dbReference type="ARBA" id="ARBA00022833"/>
    </source>
</evidence>
<dbReference type="Gene3D" id="6.10.250.550">
    <property type="match status" value="1"/>
</dbReference>
<dbReference type="OrthoDB" id="9803884at2"/>
<dbReference type="FunFam" id="3.30.54.20:FF:000001">
    <property type="entry name" value="Alanine--tRNA ligase"/>
    <property type="match status" value="1"/>
</dbReference>
<dbReference type="CDD" id="cd00673">
    <property type="entry name" value="AlaRS_core"/>
    <property type="match status" value="1"/>
</dbReference>
<dbReference type="SUPFAM" id="SSF101353">
    <property type="entry name" value="Putative anticodon-binding domain of alanyl-tRNA synthetase (AlaRS)"/>
    <property type="match status" value="1"/>
</dbReference>
<proteinExistence type="inferred from homology"/>